<dbReference type="HOGENOM" id="CLU_1903454_0_0_9"/>
<feature type="non-terminal residue" evidence="1">
    <location>
        <position position="1"/>
    </location>
</feature>
<gene>
    <name evidence="1" type="ORF">HMPREF9088_2253</name>
</gene>
<dbReference type="EMBL" id="AEPV01000092">
    <property type="protein sequence ID" value="EFU72912.1"/>
    <property type="molecule type" value="Genomic_DNA"/>
</dbReference>
<evidence type="ECO:0000313" key="2">
    <source>
        <dbReference type="Proteomes" id="UP000010296"/>
    </source>
</evidence>
<protein>
    <submittedName>
        <fullName evidence="1">Uncharacterized protein</fullName>
    </submittedName>
</protein>
<proteinExistence type="predicted"/>
<dbReference type="eggNOG" id="ENOG5032FD9">
    <property type="taxonomic scope" value="Bacteria"/>
</dbReference>
<accession>E6LIR3</accession>
<evidence type="ECO:0000313" key="1">
    <source>
        <dbReference type="EMBL" id="EFU72912.1"/>
    </source>
</evidence>
<comment type="caution">
    <text evidence="1">The sequence shown here is derived from an EMBL/GenBank/DDBJ whole genome shotgun (WGS) entry which is preliminary data.</text>
</comment>
<organism evidence="1 2">
    <name type="scientific">Enterococcus italicus (strain DSM 15952 / CCUG 50447 / LMG 22039 / TP 1.5)</name>
    <dbReference type="NCBI Taxonomy" id="888064"/>
    <lineage>
        <taxon>Bacteria</taxon>
        <taxon>Bacillati</taxon>
        <taxon>Bacillota</taxon>
        <taxon>Bacilli</taxon>
        <taxon>Lactobacillales</taxon>
        <taxon>Enterococcaceae</taxon>
        <taxon>Enterococcus</taxon>
    </lineage>
</organism>
<reference evidence="1 2" key="1">
    <citation type="submission" date="2010-12" db="EMBL/GenBank/DDBJ databases">
        <authorList>
            <person name="Muzny D."/>
            <person name="Qin X."/>
            <person name="Deng J."/>
            <person name="Jiang H."/>
            <person name="Liu Y."/>
            <person name="Qu J."/>
            <person name="Song X.-Z."/>
            <person name="Zhang L."/>
            <person name="Thornton R."/>
            <person name="Coyle M."/>
            <person name="Francisco L."/>
            <person name="Jackson L."/>
            <person name="Javaid M."/>
            <person name="Korchina V."/>
            <person name="Kovar C."/>
            <person name="Mata R."/>
            <person name="Mathew T."/>
            <person name="Ngo R."/>
            <person name="Nguyen L."/>
            <person name="Nguyen N."/>
            <person name="Okwuonu G."/>
            <person name="Ongeri F."/>
            <person name="Pham C."/>
            <person name="Simmons D."/>
            <person name="Wilczek-Boney K."/>
            <person name="Hale W."/>
            <person name="Jakkamsetti A."/>
            <person name="Pham P."/>
            <person name="Ruth R."/>
            <person name="San Lucas F."/>
            <person name="Warren J."/>
            <person name="Zhang J."/>
            <person name="Zhao Z."/>
            <person name="Zhou C."/>
            <person name="Zhu D."/>
            <person name="Lee S."/>
            <person name="Bess C."/>
            <person name="Blankenburg K."/>
            <person name="Forbes L."/>
            <person name="Fu Q."/>
            <person name="Gubbala S."/>
            <person name="Hirani K."/>
            <person name="Jayaseelan J.C."/>
            <person name="Lara F."/>
            <person name="Munidasa M."/>
            <person name="Palculict T."/>
            <person name="Patil S."/>
            <person name="Pu L.-L."/>
            <person name="Saada N."/>
            <person name="Tang L."/>
            <person name="Weissenberger G."/>
            <person name="Zhu Y."/>
            <person name="Hemphill L."/>
            <person name="Shang Y."/>
            <person name="Youmans B."/>
            <person name="Ayvaz T."/>
            <person name="Ross M."/>
            <person name="Santibanez J."/>
            <person name="Aqrawi P."/>
            <person name="Gross S."/>
            <person name="Joshi V."/>
            <person name="Fowler G."/>
            <person name="Nazareth L."/>
            <person name="Reid J."/>
            <person name="Worley K."/>
            <person name="Petrosino J."/>
            <person name="Highlander S."/>
            <person name="Gibbs R."/>
        </authorList>
    </citation>
    <scope>NUCLEOTIDE SEQUENCE [LARGE SCALE GENOMIC DNA]</scope>
    <source>
        <strain evidence="2">DSM 15952 / CCUG 50447 / LMG 22039 / TP 1.5</strain>
    </source>
</reference>
<dbReference type="AlphaFoldDB" id="E6LIR3"/>
<sequence>SKLIILMLSIAYMVILTSCKQTNDPIITADKVDKVVILVKSENEKDRSWEAEDQNFLKALIENINATLGEKDENTQNFDIELTPDQKKYDYKIDFYNNGEVVQEVEISQVNKLKIDKEEYTIKEDREKELNSLKNHVLSVVR</sequence>
<dbReference type="Proteomes" id="UP000010296">
    <property type="component" value="Unassembled WGS sequence"/>
</dbReference>
<keyword evidence="2" id="KW-1185">Reference proteome</keyword>
<name>E6LIR3_ENTI1</name>
<dbReference type="RefSeq" id="WP_007209307.1">
    <property type="nucleotide sequence ID" value="NZ_GL622243.1"/>
</dbReference>